<evidence type="ECO:0000256" key="3">
    <source>
        <dbReference type="ARBA" id="ARBA00023295"/>
    </source>
</evidence>
<comment type="caution">
    <text evidence="7">The sequence shown here is derived from an EMBL/GenBank/DDBJ whole genome shotgun (WGS) entry which is preliminary data.</text>
</comment>
<dbReference type="GO" id="GO:0005975">
    <property type="term" value="P:carbohydrate metabolic process"/>
    <property type="evidence" value="ECO:0007669"/>
    <property type="project" value="InterPro"/>
</dbReference>
<sequence>MPSPSSLLIGAIAALTVPSALAMNAQDIDPKKHQVPTLTGACVSGNWSMGDATQWKNNDWQEYIQIGHNPDQYPFVIMNNPQSVSWEDDGVRATMTGATREGGAVTMAFTRYMRFARISLSLEHSTTSGTVTAFNTMSDEGDEIDFEFLGNDPQRVQSNIWWRSLWVKRTLRLCRSADCRDPNTGAHGSNPPHAIQGGAARNVYTMDWRSDRIDWIINNRTVRTVRPGDEDAAARRAGTPLANGTHYYPTDPALIKFGIWDYTRVGDWAGKFDWTAPGASSTAKFNWLAIQCYDGNNRPVARFGDMPVPTAIQTTTVATGAPAAPTAIAPPPGTDNKSTGNRDPLSAAGRNIAGGVVGLVAVAAAAFAVGL</sequence>
<evidence type="ECO:0000256" key="4">
    <source>
        <dbReference type="SAM" id="MobiDB-lite"/>
    </source>
</evidence>
<protein>
    <recommendedName>
        <fullName evidence="6">GH16 domain-containing protein</fullName>
    </recommendedName>
</protein>
<feature type="chain" id="PRO_5042240750" description="GH16 domain-containing protein" evidence="5">
    <location>
        <begin position="23"/>
        <end position="371"/>
    </location>
</feature>
<evidence type="ECO:0000313" key="7">
    <source>
        <dbReference type="EMBL" id="KAJ3051033.1"/>
    </source>
</evidence>
<dbReference type="SUPFAM" id="SSF49899">
    <property type="entry name" value="Concanavalin A-like lectins/glucanases"/>
    <property type="match status" value="1"/>
</dbReference>
<dbReference type="PROSITE" id="PS01034">
    <property type="entry name" value="GH16_1"/>
    <property type="match status" value="1"/>
</dbReference>
<dbReference type="PANTHER" id="PTHR10963">
    <property type="entry name" value="GLYCOSYL HYDROLASE-RELATED"/>
    <property type="match status" value="1"/>
</dbReference>
<dbReference type="InterPro" id="IPR008263">
    <property type="entry name" value="GH16_AS"/>
</dbReference>
<dbReference type="Gene3D" id="2.60.120.200">
    <property type="match status" value="1"/>
</dbReference>
<evidence type="ECO:0000259" key="6">
    <source>
        <dbReference type="PROSITE" id="PS51762"/>
    </source>
</evidence>
<reference evidence="7" key="1">
    <citation type="submission" date="2020-05" db="EMBL/GenBank/DDBJ databases">
        <title>Phylogenomic resolution of chytrid fungi.</title>
        <authorList>
            <person name="Stajich J.E."/>
            <person name="Amses K."/>
            <person name="Simmons R."/>
            <person name="Seto K."/>
            <person name="Myers J."/>
            <person name="Bonds A."/>
            <person name="Quandt C.A."/>
            <person name="Barry K."/>
            <person name="Liu P."/>
            <person name="Grigoriev I."/>
            <person name="Longcore J.E."/>
            <person name="James T.Y."/>
        </authorList>
    </citation>
    <scope>NUCLEOTIDE SEQUENCE</scope>
    <source>
        <strain evidence="7">JEL0318</strain>
    </source>
</reference>
<proteinExistence type="predicted"/>
<dbReference type="EMBL" id="JADGJD010000443">
    <property type="protein sequence ID" value="KAJ3051033.1"/>
    <property type="molecule type" value="Genomic_DNA"/>
</dbReference>
<dbReference type="InterPro" id="IPR013320">
    <property type="entry name" value="ConA-like_dom_sf"/>
</dbReference>
<organism evidence="7 8">
    <name type="scientific">Rhizophlyctis rosea</name>
    <dbReference type="NCBI Taxonomy" id="64517"/>
    <lineage>
        <taxon>Eukaryota</taxon>
        <taxon>Fungi</taxon>
        <taxon>Fungi incertae sedis</taxon>
        <taxon>Chytridiomycota</taxon>
        <taxon>Chytridiomycota incertae sedis</taxon>
        <taxon>Chytridiomycetes</taxon>
        <taxon>Rhizophlyctidales</taxon>
        <taxon>Rhizophlyctidaceae</taxon>
        <taxon>Rhizophlyctis</taxon>
    </lineage>
</organism>
<dbReference type="InterPro" id="IPR050546">
    <property type="entry name" value="Glycosyl_Hydrlase_16"/>
</dbReference>
<keyword evidence="8" id="KW-1185">Reference proteome</keyword>
<keyword evidence="2" id="KW-0378">Hydrolase</keyword>
<evidence type="ECO:0000256" key="1">
    <source>
        <dbReference type="ARBA" id="ARBA00022729"/>
    </source>
</evidence>
<feature type="domain" description="GH16" evidence="6">
    <location>
        <begin position="53"/>
        <end position="277"/>
    </location>
</feature>
<gene>
    <name evidence="7" type="ORF">HK097_007995</name>
</gene>
<dbReference type="AlphaFoldDB" id="A0AAD5X4U4"/>
<dbReference type="GO" id="GO:0004553">
    <property type="term" value="F:hydrolase activity, hydrolyzing O-glycosyl compounds"/>
    <property type="evidence" value="ECO:0007669"/>
    <property type="project" value="InterPro"/>
</dbReference>
<evidence type="ECO:0000313" key="8">
    <source>
        <dbReference type="Proteomes" id="UP001212841"/>
    </source>
</evidence>
<dbReference type="InterPro" id="IPR000757">
    <property type="entry name" value="Beta-glucanase-like"/>
</dbReference>
<name>A0AAD5X4U4_9FUNG</name>
<keyword evidence="1 5" id="KW-0732">Signal</keyword>
<dbReference type="Pfam" id="PF00722">
    <property type="entry name" value="Glyco_hydro_16"/>
    <property type="match status" value="1"/>
</dbReference>
<dbReference type="PANTHER" id="PTHR10963:SF22">
    <property type="entry name" value="GLYCOSIDASE CRH2-RELATED"/>
    <property type="match status" value="1"/>
</dbReference>
<evidence type="ECO:0000256" key="5">
    <source>
        <dbReference type="SAM" id="SignalP"/>
    </source>
</evidence>
<feature type="region of interest" description="Disordered" evidence="4">
    <location>
        <begin position="319"/>
        <end position="345"/>
    </location>
</feature>
<accession>A0AAD5X4U4</accession>
<keyword evidence="3" id="KW-0326">Glycosidase</keyword>
<dbReference type="Proteomes" id="UP001212841">
    <property type="component" value="Unassembled WGS sequence"/>
</dbReference>
<feature type="signal peptide" evidence="5">
    <location>
        <begin position="1"/>
        <end position="22"/>
    </location>
</feature>
<dbReference type="PROSITE" id="PS51762">
    <property type="entry name" value="GH16_2"/>
    <property type="match status" value="1"/>
</dbReference>
<evidence type="ECO:0000256" key="2">
    <source>
        <dbReference type="ARBA" id="ARBA00022801"/>
    </source>
</evidence>